<keyword evidence="2" id="KW-1185">Reference proteome</keyword>
<dbReference type="Proteomes" id="UP000828048">
    <property type="component" value="Chromosome 8"/>
</dbReference>
<sequence length="90" mass="9965">MKTRSKCMNCINPCNSKESFAEPRIQKPQGSVPGSTTKGHGMASKLVHGVTTAYFSSLELCNCVYVGTKDDSDNNERRPLIMLKDHHHLS</sequence>
<comment type="caution">
    <text evidence="1">The sequence shown here is derived from an EMBL/GenBank/DDBJ whole genome shotgun (WGS) entry which is preliminary data.</text>
</comment>
<evidence type="ECO:0000313" key="2">
    <source>
        <dbReference type="Proteomes" id="UP000828048"/>
    </source>
</evidence>
<protein>
    <submittedName>
        <fullName evidence="1">Uncharacterized protein</fullName>
    </submittedName>
</protein>
<accession>A0ACB7YEK3</accession>
<organism evidence="1 2">
    <name type="scientific">Vaccinium darrowii</name>
    <dbReference type="NCBI Taxonomy" id="229202"/>
    <lineage>
        <taxon>Eukaryota</taxon>
        <taxon>Viridiplantae</taxon>
        <taxon>Streptophyta</taxon>
        <taxon>Embryophyta</taxon>
        <taxon>Tracheophyta</taxon>
        <taxon>Spermatophyta</taxon>
        <taxon>Magnoliopsida</taxon>
        <taxon>eudicotyledons</taxon>
        <taxon>Gunneridae</taxon>
        <taxon>Pentapetalae</taxon>
        <taxon>asterids</taxon>
        <taxon>Ericales</taxon>
        <taxon>Ericaceae</taxon>
        <taxon>Vaccinioideae</taxon>
        <taxon>Vaccinieae</taxon>
        <taxon>Vaccinium</taxon>
    </lineage>
</organism>
<dbReference type="EMBL" id="CM037158">
    <property type="protein sequence ID" value="KAH7851792.1"/>
    <property type="molecule type" value="Genomic_DNA"/>
</dbReference>
<evidence type="ECO:0000313" key="1">
    <source>
        <dbReference type="EMBL" id="KAH7851792.1"/>
    </source>
</evidence>
<gene>
    <name evidence="1" type="ORF">Vadar_016543</name>
</gene>
<reference evidence="1 2" key="1">
    <citation type="journal article" date="2021" name="Hortic Res">
        <title>High-quality reference genome and annotation aids understanding of berry development for evergreen blueberry (Vaccinium darrowii).</title>
        <authorList>
            <person name="Yu J."/>
            <person name="Hulse-Kemp A.M."/>
            <person name="Babiker E."/>
            <person name="Staton M."/>
        </authorList>
    </citation>
    <scope>NUCLEOTIDE SEQUENCE [LARGE SCALE GENOMIC DNA]</scope>
    <source>
        <strain evidence="2">cv. NJ 8807/NJ 8810</strain>
        <tissue evidence="1">Young leaf</tissue>
    </source>
</reference>
<name>A0ACB7YEK3_9ERIC</name>
<proteinExistence type="predicted"/>